<dbReference type="EMBL" id="SRLO01000070">
    <property type="protein sequence ID" value="TNN78816.1"/>
    <property type="molecule type" value="Genomic_DNA"/>
</dbReference>
<evidence type="ECO:0000313" key="2">
    <source>
        <dbReference type="Proteomes" id="UP000314294"/>
    </source>
</evidence>
<proteinExistence type="predicted"/>
<name>A0A4Z2ILP4_9TELE</name>
<protein>
    <submittedName>
        <fullName evidence="1">Uncharacterized protein</fullName>
    </submittedName>
</protein>
<sequence length="59" mass="6417">MEPRFLLAVCRSTGSKTQEILTSQCSEVKASSRCFSLMSLLPISALRVRSKPGGVRKSS</sequence>
<dbReference type="AlphaFoldDB" id="A0A4Z2ILP4"/>
<evidence type="ECO:0000313" key="1">
    <source>
        <dbReference type="EMBL" id="TNN78816.1"/>
    </source>
</evidence>
<keyword evidence="2" id="KW-1185">Reference proteome</keyword>
<organism evidence="1 2">
    <name type="scientific">Liparis tanakae</name>
    <name type="common">Tanaka's snailfish</name>
    <dbReference type="NCBI Taxonomy" id="230148"/>
    <lineage>
        <taxon>Eukaryota</taxon>
        <taxon>Metazoa</taxon>
        <taxon>Chordata</taxon>
        <taxon>Craniata</taxon>
        <taxon>Vertebrata</taxon>
        <taxon>Euteleostomi</taxon>
        <taxon>Actinopterygii</taxon>
        <taxon>Neopterygii</taxon>
        <taxon>Teleostei</taxon>
        <taxon>Neoteleostei</taxon>
        <taxon>Acanthomorphata</taxon>
        <taxon>Eupercaria</taxon>
        <taxon>Perciformes</taxon>
        <taxon>Cottioidei</taxon>
        <taxon>Cottales</taxon>
        <taxon>Liparidae</taxon>
        <taxon>Liparis</taxon>
    </lineage>
</organism>
<comment type="caution">
    <text evidence="1">The sequence shown here is derived from an EMBL/GenBank/DDBJ whole genome shotgun (WGS) entry which is preliminary data.</text>
</comment>
<gene>
    <name evidence="1" type="ORF">EYF80_010986</name>
</gene>
<dbReference type="Proteomes" id="UP000314294">
    <property type="component" value="Unassembled WGS sequence"/>
</dbReference>
<reference evidence="1 2" key="1">
    <citation type="submission" date="2019-03" db="EMBL/GenBank/DDBJ databases">
        <title>First draft genome of Liparis tanakae, snailfish: a comprehensive survey of snailfish specific genes.</title>
        <authorList>
            <person name="Kim W."/>
            <person name="Song I."/>
            <person name="Jeong J.-H."/>
            <person name="Kim D."/>
            <person name="Kim S."/>
            <person name="Ryu S."/>
            <person name="Song J.Y."/>
            <person name="Lee S.K."/>
        </authorList>
    </citation>
    <scope>NUCLEOTIDE SEQUENCE [LARGE SCALE GENOMIC DNA]</scope>
    <source>
        <tissue evidence="1">Muscle</tissue>
    </source>
</reference>
<accession>A0A4Z2ILP4</accession>